<dbReference type="InterPro" id="IPR029410">
    <property type="entry name" value="CAP_assoc"/>
</dbReference>
<dbReference type="CDD" id="cd05379">
    <property type="entry name" value="CAP_bacterial"/>
    <property type="match status" value="1"/>
</dbReference>
<evidence type="ECO:0000259" key="4">
    <source>
        <dbReference type="Pfam" id="PF14504"/>
    </source>
</evidence>
<dbReference type="Pfam" id="PF00188">
    <property type="entry name" value="CAP"/>
    <property type="match status" value="1"/>
</dbReference>
<sequence>MGTHQYTTEHNDNSTVNSQPKRTARRHASALLCAAIAIGLFLTPAFTYAAADSIPAADGALRTPPVAAGASSTISGTEFKLQGISIGMSESELIGILGEPARKDLSEYNFEWYIYNQNYERYIQVGVQHGKVVALYTNAQDWTGAGGIGFGSARQEVEAAYGSPLASLKKGNTIYKFKDNGGEYSLHQVGGVYATLFYDLSRKNTVTSIQLVDQKIELSFKGFYGKPSERLRESLEREVLDLTNAVRVREGKKPLEWNDEIAVTARKHSADMMKRTFFSHDNPDGQSPFDRMKQDGIAYRMAGENIAAGQTSAIFAHENWMNSSGHRNNILSDFERLGVGISFGGPYQVYYTQNFFTPSR</sequence>
<dbReference type="PANTHER" id="PTHR31157:SF1">
    <property type="entry name" value="SCP DOMAIN-CONTAINING PROTEIN"/>
    <property type="match status" value="1"/>
</dbReference>
<name>A0ABT4FX90_PANTH</name>
<gene>
    <name evidence="5" type="ORF">M5W83_16580</name>
</gene>
<keyword evidence="6" id="KW-1185">Reference proteome</keyword>
<dbReference type="Gene3D" id="3.40.33.10">
    <property type="entry name" value="CAP"/>
    <property type="match status" value="1"/>
</dbReference>
<feature type="domain" description="SCP" evidence="3">
    <location>
        <begin position="240"/>
        <end position="355"/>
    </location>
</feature>
<dbReference type="SUPFAM" id="SSF55797">
    <property type="entry name" value="PR-1-like"/>
    <property type="match status" value="1"/>
</dbReference>
<keyword evidence="2" id="KW-1133">Transmembrane helix</keyword>
<evidence type="ECO:0000313" key="5">
    <source>
        <dbReference type="EMBL" id="MCY9608759.1"/>
    </source>
</evidence>
<dbReference type="GeneID" id="76995167"/>
<dbReference type="EMBL" id="JAMDMM010000029">
    <property type="protein sequence ID" value="MCY9608759.1"/>
    <property type="molecule type" value="Genomic_DNA"/>
</dbReference>
<dbReference type="Pfam" id="PF14504">
    <property type="entry name" value="CAP_assoc_N"/>
    <property type="match status" value="1"/>
</dbReference>
<comment type="caution">
    <text evidence="5">The sequence shown here is derived from an EMBL/GenBank/DDBJ whole genome shotgun (WGS) entry which is preliminary data.</text>
</comment>
<keyword evidence="2" id="KW-0812">Transmembrane</keyword>
<evidence type="ECO:0000256" key="2">
    <source>
        <dbReference type="SAM" id="Phobius"/>
    </source>
</evidence>
<dbReference type="RefSeq" id="WP_244194125.1">
    <property type="nucleotide sequence ID" value="NZ_CABMNB010000022.1"/>
</dbReference>
<accession>A0ABT4FX90</accession>
<proteinExistence type="predicted"/>
<protein>
    <submittedName>
        <fullName evidence="5">CAP-associated domain-containing protein</fullName>
    </submittedName>
</protein>
<organism evidence="5 6">
    <name type="scientific">Paenibacillus thiaminolyticus</name>
    <name type="common">Bacillus thiaminolyticus</name>
    <dbReference type="NCBI Taxonomy" id="49283"/>
    <lineage>
        <taxon>Bacteria</taxon>
        <taxon>Bacillati</taxon>
        <taxon>Bacillota</taxon>
        <taxon>Bacilli</taxon>
        <taxon>Bacillales</taxon>
        <taxon>Paenibacillaceae</taxon>
        <taxon>Paenibacillus</taxon>
    </lineage>
</organism>
<dbReference type="InterPro" id="IPR014044">
    <property type="entry name" value="CAP_dom"/>
</dbReference>
<dbReference type="PANTHER" id="PTHR31157">
    <property type="entry name" value="SCP DOMAIN-CONTAINING PROTEIN"/>
    <property type="match status" value="1"/>
</dbReference>
<reference evidence="5 6" key="1">
    <citation type="submission" date="2022-05" db="EMBL/GenBank/DDBJ databases">
        <title>Genome Sequencing of Bee-Associated Microbes.</title>
        <authorList>
            <person name="Dunlap C."/>
        </authorList>
    </citation>
    <scope>NUCLEOTIDE SEQUENCE [LARGE SCALE GENOMIC DNA]</scope>
    <source>
        <strain evidence="5 6">NRRL B-14613</strain>
    </source>
</reference>
<keyword evidence="2" id="KW-0472">Membrane</keyword>
<feature type="region of interest" description="Disordered" evidence="1">
    <location>
        <begin position="1"/>
        <end position="21"/>
    </location>
</feature>
<dbReference type="Proteomes" id="UP001209276">
    <property type="component" value="Unassembled WGS sequence"/>
</dbReference>
<evidence type="ECO:0000259" key="3">
    <source>
        <dbReference type="Pfam" id="PF00188"/>
    </source>
</evidence>
<feature type="transmembrane region" description="Helical" evidence="2">
    <location>
        <begin position="28"/>
        <end position="51"/>
    </location>
</feature>
<evidence type="ECO:0000313" key="6">
    <source>
        <dbReference type="Proteomes" id="UP001209276"/>
    </source>
</evidence>
<feature type="domain" description="CAP-associated" evidence="4">
    <location>
        <begin position="86"/>
        <end position="222"/>
    </location>
</feature>
<dbReference type="InterPro" id="IPR035940">
    <property type="entry name" value="CAP_sf"/>
</dbReference>
<evidence type="ECO:0000256" key="1">
    <source>
        <dbReference type="SAM" id="MobiDB-lite"/>
    </source>
</evidence>